<evidence type="ECO:0000259" key="4">
    <source>
        <dbReference type="PROSITE" id="PS50072"/>
    </source>
</evidence>
<dbReference type="GO" id="GO:0006457">
    <property type="term" value="P:protein folding"/>
    <property type="evidence" value="ECO:0007669"/>
    <property type="project" value="InterPro"/>
</dbReference>
<evidence type="ECO:0000313" key="5">
    <source>
        <dbReference type="EMBL" id="KAG8538938.1"/>
    </source>
</evidence>
<dbReference type="Gene3D" id="2.40.100.10">
    <property type="entry name" value="Cyclophilin-like"/>
    <property type="match status" value="1"/>
</dbReference>
<dbReference type="Pfam" id="PF00160">
    <property type="entry name" value="Pro_isomerase"/>
    <property type="match status" value="1"/>
</dbReference>
<dbReference type="SUPFAM" id="SSF50891">
    <property type="entry name" value="Cyclophilin-like"/>
    <property type="match status" value="1"/>
</dbReference>
<name>A0AAV6YS68_ENGPU</name>
<comment type="similarity">
    <text evidence="3">Belongs to the cyclophilin-type PPIase family.</text>
</comment>
<dbReference type="Proteomes" id="UP000824782">
    <property type="component" value="Unassembled WGS sequence"/>
</dbReference>
<dbReference type="InterPro" id="IPR029000">
    <property type="entry name" value="Cyclophilin-like_dom_sf"/>
</dbReference>
<keyword evidence="1 3" id="KW-0697">Rotamase</keyword>
<reference evidence="5" key="1">
    <citation type="thesis" date="2020" institute="ProQuest LLC" country="789 East Eisenhower Parkway, Ann Arbor, MI, USA">
        <title>Comparative Genomics and Chromosome Evolution.</title>
        <authorList>
            <person name="Mudd A.B."/>
        </authorList>
    </citation>
    <scope>NUCLEOTIDE SEQUENCE</scope>
    <source>
        <strain evidence="5">237g6f4</strain>
        <tissue evidence="5">Blood</tissue>
    </source>
</reference>
<comment type="caution">
    <text evidence="5">The sequence shown here is derived from an EMBL/GenBank/DDBJ whole genome shotgun (WGS) entry which is preliminary data.</text>
</comment>
<dbReference type="PANTHER" id="PTHR11071">
    <property type="entry name" value="PEPTIDYL-PROLYL CIS-TRANS ISOMERASE"/>
    <property type="match status" value="1"/>
</dbReference>
<gene>
    <name evidence="5" type="ORF">GDO81_021745</name>
</gene>
<comment type="function">
    <text evidence="3">PPIases accelerate the folding of proteins. It catalyzes the cis-trans isomerization of proline imidic peptide bonds in oligopeptides.</text>
</comment>
<organism evidence="5 6">
    <name type="scientific">Engystomops pustulosus</name>
    <name type="common">Tungara frog</name>
    <name type="synonym">Physalaemus pustulosus</name>
    <dbReference type="NCBI Taxonomy" id="76066"/>
    <lineage>
        <taxon>Eukaryota</taxon>
        <taxon>Metazoa</taxon>
        <taxon>Chordata</taxon>
        <taxon>Craniata</taxon>
        <taxon>Vertebrata</taxon>
        <taxon>Euteleostomi</taxon>
        <taxon>Amphibia</taxon>
        <taxon>Batrachia</taxon>
        <taxon>Anura</taxon>
        <taxon>Neobatrachia</taxon>
        <taxon>Hyloidea</taxon>
        <taxon>Leptodactylidae</taxon>
        <taxon>Leiuperinae</taxon>
        <taxon>Engystomops</taxon>
    </lineage>
</organism>
<dbReference type="InterPro" id="IPR020892">
    <property type="entry name" value="Cyclophilin-type_PPIase_CS"/>
</dbReference>
<evidence type="ECO:0000256" key="1">
    <source>
        <dbReference type="ARBA" id="ARBA00023110"/>
    </source>
</evidence>
<dbReference type="GO" id="GO:0016018">
    <property type="term" value="F:cyclosporin A binding"/>
    <property type="evidence" value="ECO:0007669"/>
    <property type="project" value="TreeGrafter"/>
</dbReference>
<dbReference type="EC" id="5.2.1.8" evidence="3"/>
<dbReference type="PROSITE" id="PS00170">
    <property type="entry name" value="CSA_PPIASE_1"/>
    <property type="match status" value="1"/>
</dbReference>
<dbReference type="PRINTS" id="PR00153">
    <property type="entry name" value="CSAPPISMRASE"/>
</dbReference>
<sequence>MMAEKTRPQCFFEVEINREPIGRIVFQLFSDVCPETCRNFLCLCTGEKGIGKVTGKKLWYKGSTFHRVVKSFMIQGGDFSEGNGKGGESIFGGYFRENVIYCKILR</sequence>
<keyword evidence="6" id="KW-1185">Reference proteome</keyword>
<evidence type="ECO:0000256" key="3">
    <source>
        <dbReference type="RuleBase" id="RU363019"/>
    </source>
</evidence>
<dbReference type="EMBL" id="WNYA01017488">
    <property type="protein sequence ID" value="KAG8538938.1"/>
    <property type="molecule type" value="Genomic_DNA"/>
</dbReference>
<dbReference type="InterPro" id="IPR002130">
    <property type="entry name" value="Cyclophilin-type_PPIase_dom"/>
</dbReference>
<dbReference type="GO" id="GO:0003755">
    <property type="term" value="F:peptidyl-prolyl cis-trans isomerase activity"/>
    <property type="evidence" value="ECO:0007669"/>
    <property type="project" value="UniProtKB-UniRule"/>
</dbReference>
<accession>A0AAV6YS68</accession>
<protein>
    <recommendedName>
        <fullName evidence="3">Peptidyl-prolyl cis-trans isomerase</fullName>
        <shortName evidence="3">PPIase</shortName>
        <ecNumber evidence="3">5.2.1.8</ecNumber>
    </recommendedName>
</protein>
<feature type="domain" description="PPIase cyclophilin-type" evidence="4">
    <location>
        <begin position="11"/>
        <end position="106"/>
    </location>
</feature>
<dbReference type="AlphaFoldDB" id="A0AAV6YS68"/>
<dbReference type="PROSITE" id="PS50072">
    <property type="entry name" value="CSA_PPIASE_2"/>
    <property type="match status" value="1"/>
</dbReference>
<keyword evidence="2 3" id="KW-0413">Isomerase</keyword>
<dbReference type="GO" id="GO:0005739">
    <property type="term" value="C:mitochondrion"/>
    <property type="evidence" value="ECO:0007669"/>
    <property type="project" value="TreeGrafter"/>
</dbReference>
<evidence type="ECO:0000313" key="6">
    <source>
        <dbReference type="Proteomes" id="UP000824782"/>
    </source>
</evidence>
<proteinExistence type="inferred from homology"/>
<dbReference type="PANTHER" id="PTHR11071:SF257">
    <property type="entry name" value="NK-TUMOR RECOGNITION PROTEIN"/>
    <property type="match status" value="1"/>
</dbReference>
<comment type="catalytic activity">
    <reaction evidence="3">
        <text>[protein]-peptidylproline (omega=180) = [protein]-peptidylproline (omega=0)</text>
        <dbReference type="Rhea" id="RHEA:16237"/>
        <dbReference type="Rhea" id="RHEA-COMP:10747"/>
        <dbReference type="Rhea" id="RHEA-COMP:10748"/>
        <dbReference type="ChEBI" id="CHEBI:83833"/>
        <dbReference type="ChEBI" id="CHEBI:83834"/>
        <dbReference type="EC" id="5.2.1.8"/>
    </reaction>
</comment>
<evidence type="ECO:0000256" key="2">
    <source>
        <dbReference type="ARBA" id="ARBA00023235"/>
    </source>
</evidence>